<keyword evidence="3" id="KW-0235">DNA replication</keyword>
<dbReference type="InterPro" id="IPR012178">
    <property type="entry name" value="RFC1"/>
</dbReference>
<evidence type="ECO:0000259" key="12">
    <source>
        <dbReference type="Pfam" id="PF08519"/>
    </source>
</evidence>
<evidence type="ECO:0000256" key="8">
    <source>
        <dbReference type="ARBA" id="ARBA00064311"/>
    </source>
</evidence>
<evidence type="ECO:0000313" key="13">
    <source>
        <dbReference type="EMBL" id="KAK2713983.1"/>
    </source>
</evidence>
<keyword evidence="14" id="KW-1185">Reference proteome</keyword>
<dbReference type="GO" id="GO:0005663">
    <property type="term" value="C:DNA replication factor C complex"/>
    <property type="evidence" value="ECO:0007669"/>
    <property type="project" value="InterPro"/>
</dbReference>
<evidence type="ECO:0000256" key="3">
    <source>
        <dbReference type="ARBA" id="ARBA00022705"/>
    </source>
</evidence>
<dbReference type="GO" id="GO:0005634">
    <property type="term" value="C:nucleus"/>
    <property type="evidence" value="ECO:0007669"/>
    <property type="project" value="UniProtKB-SubCell"/>
</dbReference>
<dbReference type="CDD" id="cd18140">
    <property type="entry name" value="HLD_clamp_RFC"/>
    <property type="match status" value="1"/>
</dbReference>
<dbReference type="InterPro" id="IPR027417">
    <property type="entry name" value="P-loop_NTPase"/>
</dbReference>
<dbReference type="Gene3D" id="1.20.272.10">
    <property type="match status" value="1"/>
</dbReference>
<dbReference type="PANTHER" id="PTHR23389">
    <property type="entry name" value="CHROMOSOME TRANSMISSION FIDELITY FACTOR 18"/>
    <property type="match status" value="1"/>
</dbReference>
<dbReference type="Proteomes" id="UP001187531">
    <property type="component" value="Unassembled WGS sequence"/>
</dbReference>
<reference evidence="13" key="1">
    <citation type="submission" date="2023-07" db="EMBL/GenBank/DDBJ databases">
        <title>Chromosome-level genome assembly of Artemia franciscana.</title>
        <authorList>
            <person name="Jo E."/>
        </authorList>
    </citation>
    <scope>NUCLEOTIDE SEQUENCE</scope>
    <source>
        <tissue evidence="13">Whole body</tissue>
    </source>
</reference>
<dbReference type="InterPro" id="IPR013725">
    <property type="entry name" value="DNA_replication_fac_RFC1_C"/>
</dbReference>
<keyword evidence="5" id="KW-0067">ATP-binding</keyword>
<comment type="subunit">
    <text evidence="8">Large subunit of the RFC complex, an heteropentameric complex consisting of RFC1 and four small subunits RFC2, RFC3, RFC4 and RFC5; the RFC complex interacts with PCNA and the interaction involves RFC1.</text>
</comment>
<organism evidence="13 14">
    <name type="scientific">Artemia franciscana</name>
    <name type="common">Brine shrimp</name>
    <name type="synonym">Artemia sanfranciscana</name>
    <dbReference type="NCBI Taxonomy" id="6661"/>
    <lineage>
        <taxon>Eukaryota</taxon>
        <taxon>Metazoa</taxon>
        <taxon>Ecdysozoa</taxon>
        <taxon>Arthropoda</taxon>
        <taxon>Crustacea</taxon>
        <taxon>Branchiopoda</taxon>
        <taxon>Anostraca</taxon>
        <taxon>Artemiidae</taxon>
        <taxon>Artemia</taxon>
    </lineage>
</organism>
<dbReference type="InterPro" id="IPR008921">
    <property type="entry name" value="DNA_pol3_clamp-load_cplx_C"/>
</dbReference>
<dbReference type="GO" id="GO:0005524">
    <property type="term" value="F:ATP binding"/>
    <property type="evidence" value="ECO:0007669"/>
    <property type="project" value="UniProtKB-KW"/>
</dbReference>
<dbReference type="PIRSF" id="PIRSF036578">
    <property type="entry name" value="RFC1"/>
    <property type="match status" value="1"/>
</dbReference>
<dbReference type="Pfam" id="PF08519">
    <property type="entry name" value="RFC1"/>
    <property type="match status" value="1"/>
</dbReference>
<dbReference type="AlphaFoldDB" id="A0AA88L039"/>
<dbReference type="GO" id="GO:0003689">
    <property type="term" value="F:DNA clamp loader activity"/>
    <property type="evidence" value="ECO:0007669"/>
    <property type="project" value="InterPro"/>
</dbReference>
<dbReference type="SUPFAM" id="SSF48019">
    <property type="entry name" value="post-AAA+ oligomerization domain-like"/>
    <property type="match status" value="1"/>
</dbReference>
<sequence length="481" mass="54233">MVIFYRPLKLDRNFGSEFLFVELYEKLGIQVHITPEKKEYYKFIPRIQQAVTENLDTRVLLAMGGSQSQKDQKPSANHLLIMDEVDGMAGNEDRGGIQELIQLIKSSRIPIICICNDRSHPKIRSLVGYCFDLRMPRPRIEQIRGLIMSICFKEGIKIKPEAIDDMIRGTDFDIRQIINNLSVVAAKEKNVSSEGAKKDASASKKDVRMGPWDVIHKVFSAEEHKKMSIHDKSNMFFQDYSLGPLFVQDAYLQVVPHAAKGDEKKTLELISKSSDSLCDGDLVDRIIRSTNAWSLLPVQAIYSSVIPGDLMEGHFVGQIGFPQWLGKNSTTNKNDRLLQHLQMHMRLRISGSKRAVNLDYIQYIRDAVTRPLIKEGTDGVEKSVEAMTSYDLIREDLGDILSLTTWPGRKDPMSQVEAKVKSAFTRTFNKEGHLTPYADMKMSKVKSKPRSKKTEGDSTSKGKGKVTQGGNKPARGRGRGK</sequence>
<comment type="caution">
    <text evidence="13">The sequence shown here is derived from an EMBL/GenBank/DDBJ whole genome shotgun (WGS) entry which is preliminary data.</text>
</comment>
<gene>
    <name evidence="13" type="ORF">QYM36_009763</name>
</gene>
<comment type="subcellular location">
    <subcellularLocation>
        <location evidence="1">Nucleus</location>
    </subcellularLocation>
</comment>
<proteinExistence type="inferred from homology"/>
<accession>A0AA88L039</accession>
<dbReference type="Gene3D" id="1.10.8.60">
    <property type="match status" value="1"/>
</dbReference>
<dbReference type="FunFam" id="1.10.8.60:FF:000021">
    <property type="entry name" value="Replication factor C subunit 1"/>
    <property type="match status" value="1"/>
</dbReference>
<comment type="similarity">
    <text evidence="2">Belongs to the activator 1 large subunit family.</text>
</comment>
<feature type="domain" description="DNA replication factor RFC1 C-terminal" evidence="12">
    <location>
        <begin position="277"/>
        <end position="430"/>
    </location>
</feature>
<evidence type="ECO:0000313" key="14">
    <source>
        <dbReference type="Proteomes" id="UP001187531"/>
    </source>
</evidence>
<dbReference type="GO" id="GO:0006260">
    <property type="term" value="P:DNA replication"/>
    <property type="evidence" value="ECO:0007669"/>
    <property type="project" value="UniProtKB-KW"/>
</dbReference>
<feature type="region of interest" description="Disordered" evidence="11">
    <location>
        <begin position="435"/>
        <end position="481"/>
    </location>
</feature>
<evidence type="ECO:0000256" key="2">
    <source>
        <dbReference type="ARBA" id="ARBA00006116"/>
    </source>
</evidence>
<dbReference type="GO" id="GO:0006281">
    <property type="term" value="P:DNA repair"/>
    <property type="evidence" value="ECO:0007669"/>
    <property type="project" value="InterPro"/>
</dbReference>
<dbReference type="SUPFAM" id="SSF52540">
    <property type="entry name" value="P-loop containing nucleoside triphosphate hydrolases"/>
    <property type="match status" value="1"/>
</dbReference>
<evidence type="ECO:0000256" key="1">
    <source>
        <dbReference type="ARBA" id="ARBA00004123"/>
    </source>
</evidence>
<evidence type="ECO:0000256" key="7">
    <source>
        <dbReference type="ARBA" id="ARBA00054501"/>
    </source>
</evidence>
<dbReference type="GO" id="GO:0003677">
    <property type="term" value="F:DNA binding"/>
    <property type="evidence" value="ECO:0007669"/>
    <property type="project" value="InterPro"/>
</dbReference>
<keyword evidence="6" id="KW-0539">Nucleus</keyword>
<evidence type="ECO:0000256" key="4">
    <source>
        <dbReference type="ARBA" id="ARBA00022741"/>
    </source>
</evidence>
<dbReference type="FunFam" id="1.20.272.10:FF:000005">
    <property type="entry name" value="Replication factor C subunit 1"/>
    <property type="match status" value="1"/>
</dbReference>
<dbReference type="PANTHER" id="PTHR23389:SF6">
    <property type="entry name" value="REPLICATION FACTOR C SUBUNIT 1"/>
    <property type="match status" value="1"/>
</dbReference>
<evidence type="ECO:0000256" key="5">
    <source>
        <dbReference type="ARBA" id="ARBA00022840"/>
    </source>
</evidence>
<comment type="function">
    <text evidence="7">Subunit of the replication factor C (RFC) complex which acts during elongation of primed DNA templates by DNA polymerases delta and epsilon, and is necessary for ATP-dependent loading of proliferating cell nuclear antigen (PCNA) onto primed DNA. This subunit binds to the primer-template junction. Binds the PO-B transcription element as well as other GA rich DNA sequences. Can bind single- or double-stranded DNA.</text>
</comment>
<evidence type="ECO:0000256" key="6">
    <source>
        <dbReference type="ARBA" id="ARBA00023242"/>
    </source>
</evidence>
<dbReference type="EMBL" id="JAVRJZ010000014">
    <property type="protein sequence ID" value="KAK2713983.1"/>
    <property type="molecule type" value="Genomic_DNA"/>
</dbReference>
<dbReference type="Pfam" id="PF25361">
    <property type="entry name" value="AAA_lid_RFC1"/>
    <property type="match status" value="1"/>
</dbReference>
<evidence type="ECO:0000256" key="10">
    <source>
        <dbReference type="ARBA" id="ARBA00077727"/>
    </source>
</evidence>
<dbReference type="Gene3D" id="3.40.50.300">
    <property type="entry name" value="P-loop containing nucleotide triphosphate hydrolases"/>
    <property type="match status" value="1"/>
</dbReference>
<dbReference type="InterPro" id="IPR047854">
    <property type="entry name" value="RFC_lid"/>
</dbReference>
<evidence type="ECO:0000256" key="9">
    <source>
        <dbReference type="ARBA" id="ARBA00075134"/>
    </source>
</evidence>
<evidence type="ECO:0000256" key="11">
    <source>
        <dbReference type="SAM" id="MobiDB-lite"/>
    </source>
</evidence>
<keyword evidence="4" id="KW-0547">Nucleotide-binding</keyword>
<protein>
    <recommendedName>
        <fullName evidence="10">Activator 1 large subunit</fullName>
    </recommendedName>
    <alternativeName>
        <fullName evidence="9">Replication factor C 140 kDa subunit</fullName>
    </alternativeName>
</protein>
<name>A0AA88L039_ARTSF</name>